<dbReference type="Proteomes" id="UP001164746">
    <property type="component" value="Chromosome 5"/>
</dbReference>
<proteinExistence type="predicted"/>
<evidence type="ECO:0000313" key="2">
    <source>
        <dbReference type="Proteomes" id="UP001164746"/>
    </source>
</evidence>
<accession>A0ABY7EAV3</accession>
<evidence type="ECO:0000313" key="1">
    <source>
        <dbReference type="EMBL" id="WAR06299.1"/>
    </source>
</evidence>
<organism evidence="1 2">
    <name type="scientific">Mya arenaria</name>
    <name type="common">Soft-shell clam</name>
    <dbReference type="NCBI Taxonomy" id="6604"/>
    <lineage>
        <taxon>Eukaryota</taxon>
        <taxon>Metazoa</taxon>
        <taxon>Spiralia</taxon>
        <taxon>Lophotrochozoa</taxon>
        <taxon>Mollusca</taxon>
        <taxon>Bivalvia</taxon>
        <taxon>Autobranchia</taxon>
        <taxon>Heteroconchia</taxon>
        <taxon>Euheterodonta</taxon>
        <taxon>Imparidentia</taxon>
        <taxon>Neoheterodontei</taxon>
        <taxon>Myida</taxon>
        <taxon>Myoidea</taxon>
        <taxon>Myidae</taxon>
        <taxon>Mya</taxon>
    </lineage>
</organism>
<reference evidence="1" key="1">
    <citation type="submission" date="2022-11" db="EMBL/GenBank/DDBJ databases">
        <title>Centuries of genome instability and evolution in soft-shell clam transmissible cancer (bioRxiv).</title>
        <authorList>
            <person name="Hart S.F.M."/>
            <person name="Yonemitsu M.A."/>
            <person name="Giersch R.M."/>
            <person name="Beal B.F."/>
            <person name="Arriagada G."/>
            <person name="Davis B.W."/>
            <person name="Ostrander E.A."/>
            <person name="Goff S.P."/>
            <person name="Metzger M.J."/>
        </authorList>
    </citation>
    <scope>NUCLEOTIDE SEQUENCE</scope>
    <source>
        <strain evidence="1">MELC-2E11</strain>
        <tissue evidence="1">Siphon/mantle</tissue>
    </source>
</reference>
<feature type="non-terminal residue" evidence="1">
    <location>
        <position position="1"/>
    </location>
</feature>
<protein>
    <submittedName>
        <fullName evidence="1">Uncharacterized protein</fullName>
    </submittedName>
</protein>
<name>A0ABY7EAV3_MYAAR</name>
<keyword evidence="2" id="KW-1185">Reference proteome</keyword>
<dbReference type="EMBL" id="CP111016">
    <property type="protein sequence ID" value="WAR06299.1"/>
    <property type="molecule type" value="Genomic_DNA"/>
</dbReference>
<sequence length="113" mass="13678">MYDEDIGDELMFYVDRWLALDKIKRALWRNTREREFKPKKTKGCPFKERLQNMKEKNETLVQFLFSKEVKAYQLKIMQGKQASNLYTIFTWLSQRAKRAIKHSGFCPFDDDEQ</sequence>
<gene>
    <name evidence="1" type="ORF">MAR_021668</name>
</gene>